<sequence>MLVVMTNTIIGTREDVRVMELEEHFSQTASGEKTSKTRFTGTCALLLTTRTSCCGNKRPNSNAGSDVALDAWLYRQLSKLQLLLLQNHHAYRHTENIYDGGTDTDDDECPLESTTMNPYEYETTLDCRDVDTRAGSGGGGGGGGGGSGVGGGTGVIGAAVGGMMSLRHNPTSAHSHQNTLQHQNQQNLQLQQQQMQQQQQSPYDYEYQHLPHRAGELAAAAAAANSSGGMSTAQRNTHGRPGKFWRRMSP</sequence>
<dbReference type="AlphaFoldDB" id="A0A811V475"/>
<evidence type="ECO:0000313" key="3">
    <source>
        <dbReference type="Proteomes" id="UP000606786"/>
    </source>
</evidence>
<feature type="region of interest" description="Disordered" evidence="1">
    <location>
        <begin position="130"/>
        <end position="149"/>
    </location>
</feature>
<organism evidence="2 3">
    <name type="scientific">Ceratitis capitata</name>
    <name type="common">Mediterranean fruit fly</name>
    <name type="synonym">Tephritis capitata</name>
    <dbReference type="NCBI Taxonomy" id="7213"/>
    <lineage>
        <taxon>Eukaryota</taxon>
        <taxon>Metazoa</taxon>
        <taxon>Ecdysozoa</taxon>
        <taxon>Arthropoda</taxon>
        <taxon>Hexapoda</taxon>
        <taxon>Insecta</taxon>
        <taxon>Pterygota</taxon>
        <taxon>Neoptera</taxon>
        <taxon>Endopterygota</taxon>
        <taxon>Diptera</taxon>
        <taxon>Brachycera</taxon>
        <taxon>Muscomorpha</taxon>
        <taxon>Tephritoidea</taxon>
        <taxon>Tephritidae</taxon>
        <taxon>Ceratitis</taxon>
        <taxon>Ceratitis</taxon>
    </lineage>
</organism>
<accession>A0A811V475</accession>
<comment type="caution">
    <text evidence="2">The sequence shown here is derived from an EMBL/GenBank/DDBJ whole genome shotgun (WGS) entry which is preliminary data.</text>
</comment>
<evidence type="ECO:0000256" key="1">
    <source>
        <dbReference type="SAM" id="MobiDB-lite"/>
    </source>
</evidence>
<keyword evidence="3" id="KW-1185">Reference proteome</keyword>
<feature type="compositionally biased region" description="Low complexity" evidence="1">
    <location>
        <begin position="177"/>
        <end position="200"/>
    </location>
</feature>
<protein>
    <submittedName>
        <fullName evidence="2">(Mediterranean fruit fly) hypothetical protein</fullName>
    </submittedName>
</protein>
<feature type="region of interest" description="Disordered" evidence="1">
    <location>
        <begin position="226"/>
        <end position="250"/>
    </location>
</feature>
<gene>
    <name evidence="2" type="ORF">CCAP1982_LOCUS13708</name>
</gene>
<feature type="compositionally biased region" description="Gly residues" evidence="1">
    <location>
        <begin position="135"/>
        <end position="149"/>
    </location>
</feature>
<feature type="compositionally biased region" description="Polar residues" evidence="1">
    <location>
        <begin position="226"/>
        <end position="236"/>
    </location>
</feature>
<feature type="region of interest" description="Disordered" evidence="1">
    <location>
        <begin position="165"/>
        <end position="202"/>
    </location>
</feature>
<proteinExistence type="predicted"/>
<dbReference type="Proteomes" id="UP000606786">
    <property type="component" value="Unassembled WGS sequence"/>
</dbReference>
<dbReference type="EMBL" id="CAJHJT010000034">
    <property type="protein sequence ID" value="CAD7005348.1"/>
    <property type="molecule type" value="Genomic_DNA"/>
</dbReference>
<feature type="compositionally biased region" description="Basic residues" evidence="1">
    <location>
        <begin position="237"/>
        <end position="250"/>
    </location>
</feature>
<dbReference type="OrthoDB" id="442731at2759"/>
<evidence type="ECO:0000313" key="2">
    <source>
        <dbReference type="EMBL" id="CAD7005348.1"/>
    </source>
</evidence>
<reference evidence="2" key="1">
    <citation type="submission" date="2020-11" db="EMBL/GenBank/DDBJ databases">
        <authorList>
            <person name="Whitehead M."/>
        </authorList>
    </citation>
    <scope>NUCLEOTIDE SEQUENCE</scope>
    <source>
        <strain evidence="2">EGII</strain>
    </source>
</reference>
<name>A0A811V475_CERCA</name>